<dbReference type="InterPro" id="IPR002889">
    <property type="entry name" value="WSC_carb-bd"/>
</dbReference>
<gene>
    <name evidence="9" type="ORF">QBC41DRAFT_230793</name>
</gene>
<dbReference type="Pfam" id="PF01822">
    <property type="entry name" value="WSC"/>
    <property type="match status" value="2"/>
</dbReference>
<dbReference type="EMBL" id="JAULSY010000090">
    <property type="protein sequence ID" value="KAK0666310.1"/>
    <property type="molecule type" value="Genomic_DNA"/>
</dbReference>
<protein>
    <submittedName>
        <fullName evidence="9">WSC domain-containing protein</fullName>
    </submittedName>
</protein>
<keyword evidence="4" id="KW-1133">Transmembrane helix</keyword>
<reference evidence="9" key="1">
    <citation type="submission" date="2023-06" db="EMBL/GenBank/DDBJ databases">
        <title>Genome-scale phylogeny and comparative genomics of the fungal order Sordariales.</title>
        <authorList>
            <consortium name="Lawrence Berkeley National Laboratory"/>
            <person name="Hensen N."/>
            <person name="Bonometti L."/>
            <person name="Westerberg I."/>
            <person name="Brannstrom I.O."/>
            <person name="Guillou S."/>
            <person name="Cros-Aarteil S."/>
            <person name="Calhoun S."/>
            <person name="Haridas S."/>
            <person name="Kuo A."/>
            <person name="Mondo S."/>
            <person name="Pangilinan J."/>
            <person name="Riley R."/>
            <person name="Labutti K."/>
            <person name="Andreopoulos B."/>
            <person name="Lipzen A."/>
            <person name="Chen C."/>
            <person name="Yanf M."/>
            <person name="Daum C."/>
            <person name="Ng V."/>
            <person name="Clum A."/>
            <person name="Steindorff A."/>
            <person name="Ohm R."/>
            <person name="Martin F."/>
            <person name="Silar P."/>
            <person name="Natvig D."/>
            <person name="Lalanne C."/>
            <person name="Gautier V."/>
            <person name="Ament-Velasquez S.L."/>
            <person name="Kruys A."/>
            <person name="Hutchinson M.I."/>
            <person name="Powell A.J."/>
            <person name="Barry K."/>
            <person name="Miller A.N."/>
            <person name="Grigoriev I.V."/>
            <person name="Debuchy R."/>
            <person name="Gladieux P."/>
            <person name="Thoren M.H."/>
            <person name="Johannesson H."/>
        </authorList>
    </citation>
    <scope>NUCLEOTIDE SEQUENCE</scope>
    <source>
        <strain evidence="9">CBS 307.81</strain>
    </source>
</reference>
<name>A0AA39Z9Q7_9PEZI</name>
<dbReference type="InterPro" id="IPR051836">
    <property type="entry name" value="Kremen_rcpt"/>
</dbReference>
<dbReference type="PROSITE" id="PS51212">
    <property type="entry name" value="WSC"/>
    <property type="match status" value="3"/>
</dbReference>
<evidence type="ECO:0000256" key="7">
    <source>
        <dbReference type="SAM" id="SignalP"/>
    </source>
</evidence>
<keyword evidence="6" id="KW-0325">Glycoprotein</keyword>
<sequence length="476" mass="50320">MLAVLLAVLSFAGITNGQAYYGTVQRELQACGSPDNFISLGCFKDFLTVAQPTYFQFDPQGYLPSDPSRSFPGWSPGSNYNNTNTGLDCARACRGFGYKFAAMRDNSCRCGIQLPVGYNPTQDAVCQVQCQGNPNQTCGGGQDAQIWVDPTFAANSQVPILVQNPNIAQYYQHLGCFYLPNGMPSGDSRSTFTVPTVEECWNRCAGLGYPLVAGVIDAGQTRCFCGTTVGFPSHRVRAELLPTPGDCNTTCTSTGGGNCNLATGKCCGRGPYMPVYINPELQGCYSPIIPGFKASPAEPDYECADPPTSLLGPPKILAQPSYPSSLIINTGPALIRPPSVSSPQRVYLINGCYGQSAFGTGGGLGVFNSALSLQRLNINPATLENCASICNAGNYDVMGMVNGRDCYCSSTVNSGLTFDNMGFCRIPCLNANNIACGAPNSPVVYAVNGGGVFSSYVSTQIVTPYPTYNCLGRGGC</sequence>
<dbReference type="GO" id="GO:0005886">
    <property type="term" value="C:plasma membrane"/>
    <property type="evidence" value="ECO:0007669"/>
    <property type="project" value="TreeGrafter"/>
</dbReference>
<evidence type="ECO:0000256" key="6">
    <source>
        <dbReference type="ARBA" id="ARBA00023180"/>
    </source>
</evidence>
<feature type="domain" description="WSC" evidence="8">
    <location>
        <begin position="36"/>
        <end position="150"/>
    </location>
</feature>
<accession>A0AA39Z9Q7</accession>
<dbReference type="PANTHER" id="PTHR24269">
    <property type="entry name" value="KREMEN PROTEIN"/>
    <property type="match status" value="1"/>
</dbReference>
<dbReference type="PANTHER" id="PTHR24269:SF16">
    <property type="entry name" value="PROTEIN SLG1"/>
    <property type="match status" value="1"/>
</dbReference>
<evidence type="ECO:0000259" key="8">
    <source>
        <dbReference type="PROSITE" id="PS51212"/>
    </source>
</evidence>
<proteinExistence type="predicted"/>
<evidence type="ECO:0000256" key="5">
    <source>
        <dbReference type="ARBA" id="ARBA00023136"/>
    </source>
</evidence>
<keyword evidence="10" id="KW-1185">Reference proteome</keyword>
<evidence type="ECO:0000256" key="4">
    <source>
        <dbReference type="ARBA" id="ARBA00022989"/>
    </source>
</evidence>
<evidence type="ECO:0000256" key="2">
    <source>
        <dbReference type="ARBA" id="ARBA00022692"/>
    </source>
</evidence>
<dbReference type="Proteomes" id="UP001174997">
    <property type="component" value="Unassembled WGS sequence"/>
</dbReference>
<feature type="signal peptide" evidence="7">
    <location>
        <begin position="1"/>
        <end position="17"/>
    </location>
</feature>
<dbReference type="AlphaFoldDB" id="A0AA39Z9Q7"/>
<organism evidence="9 10">
    <name type="scientific">Cercophora samala</name>
    <dbReference type="NCBI Taxonomy" id="330535"/>
    <lineage>
        <taxon>Eukaryota</taxon>
        <taxon>Fungi</taxon>
        <taxon>Dikarya</taxon>
        <taxon>Ascomycota</taxon>
        <taxon>Pezizomycotina</taxon>
        <taxon>Sordariomycetes</taxon>
        <taxon>Sordariomycetidae</taxon>
        <taxon>Sordariales</taxon>
        <taxon>Lasiosphaeriaceae</taxon>
        <taxon>Cercophora</taxon>
    </lineage>
</organism>
<keyword evidence="3 7" id="KW-0732">Signal</keyword>
<feature type="domain" description="WSC" evidence="8">
    <location>
        <begin position="346"/>
        <end position="448"/>
    </location>
</feature>
<evidence type="ECO:0000313" key="10">
    <source>
        <dbReference type="Proteomes" id="UP001174997"/>
    </source>
</evidence>
<dbReference type="SMART" id="SM00321">
    <property type="entry name" value="WSC"/>
    <property type="match status" value="1"/>
</dbReference>
<feature type="chain" id="PRO_5041201419" evidence="7">
    <location>
        <begin position="18"/>
        <end position="476"/>
    </location>
</feature>
<evidence type="ECO:0000256" key="3">
    <source>
        <dbReference type="ARBA" id="ARBA00022729"/>
    </source>
</evidence>
<evidence type="ECO:0000256" key="1">
    <source>
        <dbReference type="ARBA" id="ARBA00004167"/>
    </source>
</evidence>
<feature type="domain" description="WSC" evidence="8">
    <location>
        <begin position="170"/>
        <end position="279"/>
    </location>
</feature>
<comment type="subcellular location">
    <subcellularLocation>
        <location evidence="1">Membrane</location>
        <topology evidence="1">Single-pass membrane protein</topology>
    </subcellularLocation>
</comment>
<comment type="caution">
    <text evidence="9">The sequence shown here is derived from an EMBL/GenBank/DDBJ whole genome shotgun (WGS) entry which is preliminary data.</text>
</comment>
<keyword evidence="2" id="KW-0812">Transmembrane</keyword>
<keyword evidence="5" id="KW-0472">Membrane</keyword>
<evidence type="ECO:0000313" key="9">
    <source>
        <dbReference type="EMBL" id="KAK0666310.1"/>
    </source>
</evidence>